<evidence type="ECO:0000313" key="2">
    <source>
        <dbReference type="Proteomes" id="UP001551675"/>
    </source>
</evidence>
<dbReference type="EMBL" id="JBFALK010000005">
    <property type="protein sequence ID" value="MEV0969328.1"/>
    <property type="molecule type" value="Genomic_DNA"/>
</dbReference>
<sequence length="104" mass="10739">MIADAHAAERFLRAAMLGVAMAVETQRILRLHTGDSPPDADGTVGVEIPFPESTVIAAVLDAAATCFQPRGDTGEDPRQAVLIPLLELASLAGPAIPPQSVRGG</sequence>
<protein>
    <submittedName>
        <fullName evidence="1">Uncharacterized protein</fullName>
    </submittedName>
</protein>
<keyword evidence="2" id="KW-1185">Reference proteome</keyword>
<comment type="caution">
    <text evidence="1">The sequence shown here is derived from an EMBL/GenBank/DDBJ whole genome shotgun (WGS) entry which is preliminary data.</text>
</comment>
<reference evidence="1 2" key="1">
    <citation type="submission" date="2024-06" db="EMBL/GenBank/DDBJ databases">
        <title>The Natural Products Discovery Center: Release of the First 8490 Sequenced Strains for Exploring Actinobacteria Biosynthetic Diversity.</title>
        <authorList>
            <person name="Kalkreuter E."/>
            <person name="Kautsar S.A."/>
            <person name="Yang D."/>
            <person name="Bader C.D."/>
            <person name="Teijaro C.N."/>
            <person name="Fluegel L."/>
            <person name="Davis C.M."/>
            <person name="Simpson J.R."/>
            <person name="Lauterbach L."/>
            <person name="Steele A.D."/>
            <person name="Gui C."/>
            <person name="Meng S."/>
            <person name="Li G."/>
            <person name="Viehrig K."/>
            <person name="Ye F."/>
            <person name="Su P."/>
            <person name="Kiefer A.F."/>
            <person name="Nichols A."/>
            <person name="Cepeda A.J."/>
            <person name="Yan W."/>
            <person name="Fan B."/>
            <person name="Jiang Y."/>
            <person name="Adhikari A."/>
            <person name="Zheng C.-J."/>
            <person name="Schuster L."/>
            <person name="Cowan T.M."/>
            <person name="Smanski M.J."/>
            <person name="Chevrette M.G."/>
            <person name="De Carvalho L.P.S."/>
            <person name="Shen B."/>
        </authorList>
    </citation>
    <scope>NUCLEOTIDE SEQUENCE [LARGE SCALE GENOMIC DNA]</scope>
    <source>
        <strain evidence="1 2">NPDC050100</strain>
    </source>
</reference>
<dbReference type="RefSeq" id="WP_061257567.1">
    <property type="nucleotide sequence ID" value="NZ_JBFALK010000005.1"/>
</dbReference>
<organism evidence="1 2">
    <name type="scientific">Microtetraspora glauca</name>
    <dbReference type="NCBI Taxonomy" id="1996"/>
    <lineage>
        <taxon>Bacteria</taxon>
        <taxon>Bacillati</taxon>
        <taxon>Actinomycetota</taxon>
        <taxon>Actinomycetes</taxon>
        <taxon>Streptosporangiales</taxon>
        <taxon>Streptosporangiaceae</taxon>
        <taxon>Microtetraspora</taxon>
    </lineage>
</organism>
<proteinExistence type="predicted"/>
<dbReference type="Proteomes" id="UP001551675">
    <property type="component" value="Unassembled WGS sequence"/>
</dbReference>
<accession>A0ABV3GCF8</accession>
<name>A0ABV3GCF8_MICGL</name>
<evidence type="ECO:0000313" key="1">
    <source>
        <dbReference type="EMBL" id="MEV0969328.1"/>
    </source>
</evidence>
<gene>
    <name evidence="1" type="ORF">AB0I59_11895</name>
</gene>